<dbReference type="GO" id="GO:0043565">
    <property type="term" value="F:sequence-specific DNA binding"/>
    <property type="evidence" value="ECO:0007669"/>
    <property type="project" value="InterPro"/>
</dbReference>
<dbReference type="SMART" id="SM00448">
    <property type="entry name" value="REC"/>
    <property type="match status" value="1"/>
</dbReference>
<dbReference type="InterPro" id="IPR020449">
    <property type="entry name" value="Tscrpt_reg_AraC-type_HTH"/>
</dbReference>
<feature type="modified residue" description="4-aspartylphosphate" evidence="4">
    <location>
        <position position="53"/>
    </location>
</feature>
<proteinExistence type="predicted"/>
<protein>
    <submittedName>
        <fullName evidence="7">Response regulator containing CheY-like receiver domain and AraC-type DNA-binding domain</fullName>
    </submittedName>
</protein>
<dbReference type="eggNOG" id="COG2207">
    <property type="taxonomic scope" value="Bacteria"/>
</dbReference>
<dbReference type="STRING" id="158190.SpiGrapes_2779"/>
<evidence type="ECO:0000256" key="4">
    <source>
        <dbReference type="PROSITE-ProRule" id="PRU00169"/>
    </source>
</evidence>
<dbReference type="SUPFAM" id="SSF52172">
    <property type="entry name" value="CheY-like"/>
    <property type="match status" value="1"/>
</dbReference>
<dbReference type="GO" id="GO:0000160">
    <property type="term" value="P:phosphorelay signal transduction system"/>
    <property type="evidence" value="ECO:0007669"/>
    <property type="project" value="InterPro"/>
</dbReference>
<evidence type="ECO:0000313" key="8">
    <source>
        <dbReference type="Proteomes" id="UP000005632"/>
    </source>
</evidence>
<dbReference type="AlphaFoldDB" id="G8QWG0"/>
<dbReference type="InterPro" id="IPR001789">
    <property type="entry name" value="Sig_transdc_resp-reg_receiver"/>
</dbReference>
<dbReference type="PROSITE" id="PS01124">
    <property type="entry name" value="HTH_ARAC_FAMILY_2"/>
    <property type="match status" value="1"/>
</dbReference>
<evidence type="ECO:0000259" key="5">
    <source>
        <dbReference type="PROSITE" id="PS01124"/>
    </source>
</evidence>
<keyword evidence="8" id="KW-1185">Reference proteome</keyword>
<dbReference type="Gene3D" id="1.10.10.60">
    <property type="entry name" value="Homeodomain-like"/>
    <property type="match status" value="2"/>
</dbReference>
<evidence type="ECO:0000256" key="3">
    <source>
        <dbReference type="ARBA" id="ARBA00023163"/>
    </source>
</evidence>
<dbReference type="InterPro" id="IPR018060">
    <property type="entry name" value="HTH_AraC"/>
</dbReference>
<dbReference type="EMBL" id="CP003155">
    <property type="protein sequence ID" value="AEV30536.1"/>
    <property type="molecule type" value="Genomic_DNA"/>
</dbReference>
<dbReference type="Proteomes" id="UP000005632">
    <property type="component" value="Chromosome"/>
</dbReference>
<dbReference type="eggNOG" id="COG4753">
    <property type="taxonomic scope" value="Bacteria"/>
</dbReference>
<keyword evidence="2 7" id="KW-0238">DNA-binding</keyword>
<dbReference type="GO" id="GO:0003700">
    <property type="term" value="F:DNA-binding transcription factor activity"/>
    <property type="evidence" value="ECO:0007669"/>
    <property type="project" value="InterPro"/>
</dbReference>
<evidence type="ECO:0000313" key="7">
    <source>
        <dbReference type="EMBL" id="AEV30536.1"/>
    </source>
</evidence>
<keyword evidence="1" id="KW-0805">Transcription regulation</keyword>
<dbReference type="RefSeq" id="WP_014271375.1">
    <property type="nucleotide sequence ID" value="NC_016633.1"/>
</dbReference>
<dbReference type="SMART" id="SM00342">
    <property type="entry name" value="HTH_ARAC"/>
    <property type="match status" value="1"/>
</dbReference>
<dbReference type="Pfam" id="PF12833">
    <property type="entry name" value="HTH_18"/>
    <property type="match status" value="1"/>
</dbReference>
<reference evidence="7 8" key="1">
    <citation type="submission" date="2011-11" db="EMBL/GenBank/DDBJ databases">
        <title>Complete sequence of Spirochaeta sp. grapes.</title>
        <authorList>
            <consortium name="US DOE Joint Genome Institute"/>
            <person name="Lucas S."/>
            <person name="Han J."/>
            <person name="Lapidus A."/>
            <person name="Cheng J.-F."/>
            <person name="Goodwin L."/>
            <person name="Pitluck S."/>
            <person name="Peters L."/>
            <person name="Ovchinnikova G."/>
            <person name="Munk A.C."/>
            <person name="Detter J.C."/>
            <person name="Han C."/>
            <person name="Tapia R."/>
            <person name="Land M."/>
            <person name="Hauser L."/>
            <person name="Kyrpides N."/>
            <person name="Ivanova N."/>
            <person name="Pagani I."/>
            <person name="Ritalahtilisa K."/>
            <person name="Loeffler F."/>
            <person name="Woyke T."/>
        </authorList>
    </citation>
    <scope>NUCLEOTIDE SEQUENCE [LARGE SCALE GENOMIC DNA]</scope>
    <source>
        <strain evidence="8">ATCC BAA-1885 / DSM 22778 / Grapes</strain>
    </source>
</reference>
<dbReference type="PROSITE" id="PS50110">
    <property type="entry name" value="RESPONSE_REGULATORY"/>
    <property type="match status" value="1"/>
</dbReference>
<dbReference type="PRINTS" id="PR00032">
    <property type="entry name" value="HTHARAC"/>
</dbReference>
<dbReference type="SUPFAM" id="SSF46689">
    <property type="entry name" value="Homeodomain-like"/>
    <property type="match status" value="1"/>
</dbReference>
<feature type="domain" description="HTH araC/xylS-type" evidence="5">
    <location>
        <begin position="150"/>
        <end position="249"/>
    </location>
</feature>
<keyword evidence="4" id="KW-0597">Phosphoprotein</keyword>
<accession>G8QWG0</accession>
<evidence type="ECO:0000259" key="6">
    <source>
        <dbReference type="PROSITE" id="PS50110"/>
    </source>
</evidence>
<name>G8QWG0_SPHPG</name>
<organism evidence="7 8">
    <name type="scientific">Sphaerochaeta pleomorpha (strain ATCC BAA-1885 / DSM 22778 / Grapes)</name>
    <dbReference type="NCBI Taxonomy" id="158190"/>
    <lineage>
        <taxon>Bacteria</taxon>
        <taxon>Pseudomonadati</taxon>
        <taxon>Spirochaetota</taxon>
        <taxon>Spirochaetia</taxon>
        <taxon>Spirochaetales</taxon>
        <taxon>Sphaerochaetaceae</taxon>
        <taxon>Sphaerochaeta</taxon>
    </lineage>
</organism>
<dbReference type="InterPro" id="IPR009057">
    <property type="entry name" value="Homeodomain-like_sf"/>
</dbReference>
<keyword evidence="3" id="KW-0804">Transcription</keyword>
<feature type="domain" description="Response regulatory" evidence="6">
    <location>
        <begin position="3"/>
        <end position="118"/>
    </location>
</feature>
<dbReference type="HOGENOM" id="CLU_000445_5_1_12"/>
<dbReference type="Gene3D" id="3.40.50.2300">
    <property type="match status" value="1"/>
</dbReference>
<dbReference type="Pfam" id="PF00072">
    <property type="entry name" value="Response_reg"/>
    <property type="match status" value="1"/>
</dbReference>
<dbReference type="PANTHER" id="PTHR43280:SF28">
    <property type="entry name" value="HTH-TYPE TRANSCRIPTIONAL ACTIVATOR RHAS"/>
    <property type="match status" value="1"/>
</dbReference>
<evidence type="ECO:0000256" key="2">
    <source>
        <dbReference type="ARBA" id="ARBA00023125"/>
    </source>
</evidence>
<evidence type="ECO:0000256" key="1">
    <source>
        <dbReference type="ARBA" id="ARBA00023015"/>
    </source>
</evidence>
<gene>
    <name evidence="7" type="ordered locus">SpiGrapes_2779</name>
</gene>
<dbReference type="InterPro" id="IPR011006">
    <property type="entry name" value="CheY-like_superfamily"/>
</dbReference>
<dbReference type="OrthoDB" id="9779069at2"/>
<dbReference type="KEGG" id="sgp:SpiGrapes_2779"/>
<dbReference type="PANTHER" id="PTHR43280">
    <property type="entry name" value="ARAC-FAMILY TRANSCRIPTIONAL REGULATOR"/>
    <property type="match status" value="1"/>
</dbReference>
<dbReference type="CDD" id="cd17536">
    <property type="entry name" value="REC_YesN-like"/>
    <property type="match status" value="1"/>
</dbReference>
<sequence>MIKLLIADDESIEREILCTFLSPNPLLEIYQAENGRLAVTYASLYDVDVVLMDIEMPSLNGLEASQRILKDKPSTRIIFITAYSVFSYAREAVKLGVLDYILKPVDKEDVLRTVKRAVSQVEAERQLLAVQSSDGECLEEVTDKATLMMAKVKKYLEYSYMNYDLSLDSVSSLLNINSSYLSCIFKRCTGINFLDYITNLRIKAAKEHLADPFKSASEIATMVGYDSSSYFTRAFKKNTGLTPTEYRNQVGRGLRR</sequence>